<sequence length="89" mass="9829">MKASAARTGLFLWSEVSHERPRIFPGKSILNPGDINGLRPLCFACETLFINKQLACFYETLASSGPAPEPLPVAVYLNLRISPDSNRPR</sequence>
<name>A0A1H2SMD7_9RHOB</name>
<evidence type="ECO:0000313" key="2">
    <source>
        <dbReference type="Proteomes" id="UP000198539"/>
    </source>
</evidence>
<proteinExistence type="predicted"/>
<dbReference type="Proteomes" id="UP000198539">
    <property type="component" value="Unassembled WGS sequence"/>
</dbReference>
<dbReference type="EMBL" id="FNOM01000001">
    <property type="protein sequence ID" value="SDW32625.1"/>
    <property type="molecule type" value="Genomic_DNA"/>
</dbReference>
<reference evidence="1 2" key="1">
    <citation type="submission" date="2016-10" db="EMBL/GenBank/DDBJ databases">
        <authorList>
            <person name="de Groot N.N."/>
        </authorList>
    </citation>
    <scope>NUCLEOTIDE SEQUENCE [LARGE SCALE GENOMIC DNA]</scope>
    <source>
        <strain evidence="1 2">CGMCC 1.8894</strain>
    </source>
</reference>
<evidence type="ECO:0000313" key="1">
    <source>
        <dbReference type="EMBL" id="SDW32625.1"/>
    </source>
</evidence>
<dbReference type="AlphaFoldDB" id="A0A1H2SMD7"/>
<keyword evidence="2" id="KW-1185">Reference proteome</keyword>
<gene>
    <name evidence="1" type="ORF">SAMN04488238_101647</name>
</gene>
<accession>A0A1H2SMD7</accession>
<dbReference type="STRING" id="564137.SAMN04488238_101647"/>
<protein>
    <submittedName>
        <fullName evidence="1">Uncharacterized protein</fullName>
    </submittedName>
</protein>
<organism evidence="1 2">
    <name type="scientific">Roseicitreum antarcticum</name>
    <dbReference type="NCBI Taxonomy" id="564137"/>
    <lineage>
        <taxon>Bacteria</taxon>
        <taxon>Pseudomonadati</taxon>
        <taxon>Pseudomonadota</taxon>
        <taxon>Alphaproteobacteria</taxon>
        <taxon>Rhodobacterales</taxon>
        <taxon>Paracoccaceae</taxon>
        <taxon>Roseicitreum</taxon>
    </lineage>
</organism>